<dbReference type="OrthoDB" id="9797595at2"/>
<dbReference type="EMBL" id="BIFR01000001">
    <property type="protein sequence ID" value="GCE14363.1"/>
    <property type="molecule type" value="Genomic_DNA"/>
</dbReference>
<accession>A0A402A5D4</accession>
<organism evidence="1 2">
    <name type="scientific">Tengunoibacter tsumagoiensis</name>
    <dbReference type="NCBI Taxonomy" id="2014871"/>
    <lineage>
        <taxon>Bacteria</taxon>
        <taxon>Bacillati</taxon>
        <taxon>Chloroflexota</taxon>
        <taxon>Ktedonobacteria</taxon>
        <taxon>Ktedonobacterales</taxon>
        <taxon>Dictyobacteraceae</taxon>
        <taxon>Tengunoibacter</taxon>
    </lineage>
</organism>
<dbReference type="Proteomes" id="UP000287352">
    <property type="component" value="Unassembled WGS sequence"/>
</dbReference>
<gene>
    <name evidence="1" type="ORF">KTT_42220</name>
</gene>
<proteinExistence type="predicted"/>
<dbReference type="CDD" id="cd07812">
    <property type="entry name" value="SRPBCC"/>
    <property type="match status" value="1"/>
</dbReference>
<comment type="caution">
    <text evidence="1">The sequence shown here is derived from an EMBL/GenBank/DDBJ whole genome shotgun (WGS) entry which is preliminary data.</text>
</comment>
<evidence type="ECO:0000313" key="1">
    <source>
        <dbReference type="EMBL" id="GCE14363.1"/>
    </source>
</evidence>
<protein>
    <recommendedName>
        <fullName evidence="3">SRPBCC family protein</fullName>
    </recommendedName>
</protein>
<reference evidence="2" key="1">
    <citation type="submission" date="2018-12" db="EMBL/GenBank/DDBJ databases">
        <title>Tengunoibacter tsumagoiensis gen. nov., sp. nov., Dictyobacter kobayashii sp. nov., D. alpinus sp. nov., and D. joshuensis sp. nov. and description of Dictyobacteraceae fam. nov. within the order Ktedonobacterales isolated from Tengu-no-mugimeshi.</title>
        <authorList>
            <person name="Wang C.M."/>
            <person name="Zheng Y."/>
            <person name="Sakai Y."/>
            <person name="Toyoda A."/>
            <person name="Minakuchi Y."/>
            <person name="Abe K."/>
            <person name="Yokota A."/>
            <person name="Yabe S."/>
        </authorList>
    </citation>
    <scope>NUCLEOTIDE SEQUENCE [LARGE SCALE GENOMIC DNA]</scope>
    <source>
        <strain evidence="2">Uno3</strain>
    </source>
</reference>
<dbReference type="Gene3D" id="3.30.530.20">
    <property type="match status" value="1"/>
</dbReference>
<dbReference type="InterPro" id="IPR019587">
    <property type="entry name" value="Polyketide_cyclase/dehydratase"/>
</dbReference>
<dbReference type="RefSeq" id="WP_126581775.1">
    <property type="nucleotide sequence ID" value="NZ_BIFR01000001.1"/>
</dbReference>
<dbReference type="Pfam" id="PF10604">
    <property type="entry name" value="Polyketide_cyc2"/>
    <property type="match status" value="1"/>
</dbReference>
<sequence>MGEYEKTITIQAPRKKIEEFVLNLRNLPQYVPTTKKAMPQQGEHVRVQGTAHGHSYDADGYFRTDPARHRMEWGSDGEEKYSGWLECQGADDHGPSQVTVHLTFDPLPGMSKELAQQTGSQDSTIVEGLEKSLLSIKNIVEGHGGKVEYTR</sequence>
<keyword evidence="2" id="KW-1185">Reference proteome</keyword>
<dbReference type="AlphaFoldDB" id="A0A402A5D4"/>
<evidence type="ECO:0008006" key="3">
    <source>
        <dbReference type="Google" id="ProtNLM"/>
    </source>
</evidence>
<dbReference type="InterPro" id="IPR023393">
    <property type="entry name" value="START-like_dom_sf"/>
</dbReference>
<name>A0A402A5D4_9CHLR</name>
<evidence type="ECO:0000313" key="2">
    <source>
        <dbReference type="Proteomes" id="UP000287352"/>
    </source>
</evidence>
<dbReference type="SUPFAM" id="SSF55961">
    <property type="entry name" value="Bet v1-like"/>
    <property type="match status" value="1"/>
</dbReference>